<sequence length="79" mass="7504">MTLPCGGTACSKCGKCKGDASCRTMDGARKAANVTTGVAAGGMALAPFTGGASLITTAIVGVGGAAIVTQAAAHLCKCK</sequence>
<accession>A0A819TUA9</accession>
<protein>
    <submittedName>
        <fullName evidence="2">Uncharacterized protein</fullName>
    </submittedName>
</protein>
<evidence type="ECO:0000313" key="2">
    <source>
        <dbReference type="EMBL" id="CAF4070036.1"/>
    </source>
</evidence>
<dbReference type="AlphaFoldDB" id="A0A819TUA9"/>
<dbReference type="EMBL" id="CAJOBB010004014">
    <property type="protein sequence ID" value="CAF4070036.1"/>
    <property type="molecule type" value="Genomic_DNA"/>
</dbReference>
<name>A0A819TUA9_9BILA</name>
<reference evidence="2" key="1">
    <citation type="submission" date="2021-02" db="EMBL/GenBank/DDBJ databases">
        <authorList>
            <person name="Nowell W R."/>
        </authorList>
    </citation>
    <scope>NUCLEOTIDE SEQUENCE</scope>
</reference>
<comment type="caution">
    <text evidence="2">The sequence shown here is derived from an EMBL/GenBank/DDBJ whole genome shotgun (WGS) entry which is preliminary data.</text>
</comment>
<proteinExistence type="predicted"/>
<evidence type="ECO:0000313" key="3">
    <source>
        <dbReference type="Proteomes" id="UP000663868"/>
    </source>
</evidence>
<dbReference type="EMBL" id="CAJNOE010001032">
    <property type="protein sequence ID" value="CAF1377239.1"/>
    <property type="molecule type" value="Genomic_DNA"/>
</dbReference>
<dbReference type="Proteomes" id="UP000663860">
    <property type="component" value="Unassembled WGS sequence"/>
</dbReference>
<organism evidence="2 3">
    <name type="scientific">Adineta steineri</name>
    <dbReference type="NCBI Taxonomy" id="433720"/>
    <lineage>
        <taxon>Eukaryota</taxon>
        <taxon>Metazoa</taxon>
        <taxon>Spiralia</taxon>
        <taxon>Gnathifera</taxon>
        <taxon>Rotifera</taxon>
        <taxon>Eurotatoria</taxon>
        <taxon>Bdelloidea</taxon>
        <taxon>Adinetida</taxon>
        <taxon>Adinetidae</taxon>
        <taxon>Adineta</taxon>
    </lineage>
</organism>
<dbReference type="Proteomes" id="UP000663868">
    <property type="component" value="Unassembled WGS sequence"/>
</dbReference>
<gene>
    <name evidence="1" type="ORF">IZO911_LOCUS38201</name>
    <name evidence="2" type="ORF">KXQ929_LOCUS32682</name>
</gene>
<evidence type="ECO:0000313" key="1">
    <source>
        <dbReference type="EMBL" id="CAF1377239.1"/>
    </source>
</evidence>